<evidence type="ECO:0000256" key="3">
    <source>
        <dbReference type="ARBA" id="ARBA00022833"/>
    </source>
</evidence>
<evidence type="ECO:0000256" key="6">
    <source>
        <dbReference type="ARBA" id="ARBA00023163"/>
    </source>
</evidence>
<reference evidence="10" key="1">
    <citation type="submission" date="2021-01" db="EMBL/GenBank/DDBJ databases">
        <authorList>
            <consortium name="Aspergillus puulaauensis MK2 genome sequencing consortium"/>
            <person name="Kazuki M."/>
            <person name="Futagami T."/>
        </authorList>
    </citation>
    <scope>NUCLEOTIDE SEQUENCE</scope>
    <source>
        <strain evidence="10">MK2</strain>
    </source>
</reference>
<evidence type="ECO:0000256" key="7">
    <source>
        <dbReference type="ARBA" id="ARBA00023242"/>
    </source>
</evidence>
<dbReference type="PANTHER" id="PTHR47782:SF12">
    <property type="entry name" value="ZN(II)2CYS6 TRANSCRIPTION FACTOR (EUROFUNG)"/>
    <property type="match status" value="1"/>
</dbReference>
<sequence length="643" mass="72014">MQSIPKVASPETLSRSTVSQGACTSCRAKKLKCDRLPHSCNNCTRLKELCIVVDVGSGEPYLDSLHEKAEGLRRTLRETQHSQQTGLTEPLHTPTAGGTVSTTSPDYSGTGSIFSLGQLVAAAVSSGSDNSVLRLGAAVAQERKTIERAHSKNVELPALGDAVELLELYFQALHVTIPFMRRDDVFAQLERLYTCNPAYTGEDKTQDLFQVHMVLAIGAMRPAGRREVDCARDHYMTAMKMEPLLTEQPAFAQVQNLLLVFVFAALHDVGTASTWEIIRQVMRICVKYGFHSRETAESDLVREQLRRRIFWSAYISDRHCSQNLGRPVALSEEDITIELPINQDDARIRKGDLNAAAGQYTEVTNLIRHTLLRRLGTNARIALNRLSREKAALTEQVESARNWTDALEAWYNSSIVKQNPSNAYETKEYLDINFHRERMKFLSYLVVPSEAWEAWEAPATARIEDLWQYTLSARQILLAYKKQSNDGFLAPNWTYVQDVLKSGFGILYCALRIPEQRRRNREGSGLLDSELDSVVAALRLCGEILTRIVGQWQTVKRHASAFIQMSEAVLEHITRVRLGTLLDTPMDEAEMDGFTAEPGIGRGTTDFDFSTIDWTLDVFHSEGVVPLTDAELAELFDLAPEAS</sequence>
<evidence type="ECO:0000256" key="8">
    <source>
        <dbReference type="SAM" id="MobiDB-lite"/>
    </source>
</evidence>
<dbReference type="RefSeq" id="XP_041558964.1">
    <property type="nucleotide sequence ID" value="XM_041706593.1"/>
</dbReference>
<dbReference type="KEGG" id="apuu:APUU_51481A"/>
<keyword evidence="7" id="KW-0539">Nucleus</keyword>
<gene>
    <name evidence="10" type="ORF">APUU_51481A</name>
</gene>
<feature type="domain" description="Zn(2)-C6 fungal-type" evidence="9">
    <location>
        <begin position="22"/>
        <end position="52"/>
    </location>
</feature>
<dbReference type="PANTHER" id="PTHR47782">
    <property type="entry name" value="ZN(II)2CYS6 TRANSCRIPTION FACTOR (EUROFUNG)-RELATED"/>
    <property type="match status" value="1"/>
</dbReference>
<evidence type="ECO:0000259" key="9">
    <source>
        <dbReference type="PROSITE" id="PS50048"/>
    </source>
</evidence>
<keyword evidence="6" id="KW-0804">Transcription</keyword>
<feature type="region of interest" description="Disordered" evidence="8">
    <location>
        <begin position="78"/>
        <end position="104"/>
    </location>
</feature>
<protein>
    <recommendedName>
        <fullName evidence="9">Zn(2)-C6 fungal-type domain-containing protein</fullName>
    </recommendedName>
</protein>
<proteinExistence type="predicted"/>
<dbReference type="InterPro" id="IPR007219">
    <property type="entry name" value="XnlR_reg_dom"/>
</dbReference>
<name>A0A7R8ARM3_9EURO</name>
<accession>A0A7R8ARM3</accession>
<reference evidence="10" key="2">
    <citation type="submission" date="2021-02" db="EMBL/GenBank/DDBJ databases">
        <title>Aspergillus puulaauensis MK2 genome sequence.</title>
        <authorList>
            <person name="Futagami T."/>
            <person name="Mori K."/>
            <person name="Kadooka C."/>
            <person name="Tanaka T."/>
        </authorList>
    </citation>
    <scope>NUCLEOTIDE SEQUENCE</scope>
    <source>
        <strain evidence="10">MK2</strain>
    </source>
</reference>
<dbReference type="EMBL" id="AP024447">
    <property type="protein sequence ID" value="BCS26770.1"/>
    <property type="molecule type" value="Genomic_DNA"/>
</dbReference>
<dbReference type="Pfam" id="PF04082">
    <property type="entry name" value="Fungal_trans"/>
    <property type="match status" value="1"/>
</dbReference>
<dbReference type="PROSITE" id="PS00463">
    <property type="entry name" value="ZN2_CY6_FUNGAL_1"/>
    <property type="match status" value="1"/>
</dbReference>
<keyword evidence="4" id="KW-0805">Transcription regulation</keyword>
<dbReference type="Pfam" id="PF00172">
    <property type="entry name" value="Zn_clus"/>
    <property type="match status" value="1"/>
</dbReference>
<dbReference type="CDD" id="cd12148">
    <property type="entry name" value="fungal_TF_MHR"/>
    <property type="match status" value="1"/>
</dbReference>
<dbReference type="GeneID" id="64976775"/>
<dbReference type="CDD" id="cd00067">
    <property type="entry name" value="GAL4"/>
    <property type="match status" value="1"/>
</dbReference>
<dbReference type="OrthoDB" id="5296287at2759"/>
<dbReference type="PROSITE" id="PS50048">
    <property type="entry name" value="ZN2_CY6_FUNGAL_2"/>
    <property type="match status" value="1"/>
</dbReference>
<dbReference type="GO" id="GO:0000981">
    <property type="term" value="F:DNA-binding transcription factor activity, RNA polymerase II-specific"/>
    <property type="evidence" value="ECO:0007669"/>
    <property type="project" value="InterPro"/>
</dbReference>
<dbReference type="InterPro" id="IPR036864">
    <property type="entry name" value="Zn2-C6_fun-type_DNA-bd_sf"/>
</dbReference>
<evidence type="ECO:0000313" key="11">
    <source>
        <dbReference type="Proteomes" id="UP000654913"/>
    </source>
</evidence>
<dbReference type="SMART" id="SM00906">
    <property type="entry name" value="Fungal_trans"/>
    <property type="match status" value="1"/>
</dbReference>
<dbReference type="InterPro" id="IPR052202">
    <property type="entry name" value="Yeast_MetPath_Reg"/>
</dbReference>
<dbReference type="SMART" id="SM00066">
    <property type="entry name" value="GAL4"/>
    <property type="match status" value="1"/>
</dbReference>
<dbReference type="GO" id="GO:0005634">
    <property type="term" value="C:nucleus"/>
    <property type="evidence" value="ECO:0007669"/>
    <property type="project" value="UniProtKB-SubCell"/>
</dbReference>
<evidence type="ECO:0000256" key="5">
    <source>
        <dbReference type="ARBA" id="ARBA00023125"/>
    </source>
</evidence>
<organism evidence="10 11">
    <name type="scientific">Aspergillus puulaauensis</name>
    <dbReference type="NCBI Taxonomy" id="1220207"/>
    <lineage>
        <taxon>Eukaryota</taxon>
        <taxon>Fungi</taxon>
        <taxon>Dikarya</taxon>
        <taxon>Ascomycota</taxon>
        <taxon>Pezizomycotina</taxon>
        <taxon>Eurotiomycetes</taxon>
        <taxon>Eurotiomycetidae</taxon>
        <taxon>Eurotiales</taxon>
        <taxon>Aspergillaceae</taxon>
        <taxon>Aspergillus</taxon>
    </lineage>
</organism>
<keyword evidence="11" id="KW-1185">Reference proteome</keyword>
<dbReference type="GO" id="GO:0045944">
    <property type="term" value="P:positive regulation of transcription by RNA polymerase II"/>
    <property type="evidence" value="ECO:0007669"/>
    <property type="project" value="TreeGrafter"/>
</dbReference>
<evidence type="ECO:0000313" key="10">
    <source>
        <dbReference type="EMBL" id="BCS26770.1"/>
    </source>
</evidence>
<keyword evidence="5" id="KW-0238">DNA-binding</keyword>
<dbReference type="Proteomes" id="UP000654913">
    <property type="component" value="Chromosome 5"/>
</dbReference>
<comment type="subcellular location">
    <subcellularLocation>
        <location evidence="1">Nucleus</location>
    </subcellularLocation>
</comment>
<dbReference type="AlphaFoldDB" id="A0A7R8ARM3"/>
<evidence type="ECO:0000256" key="2">
    <source>
        <dbReference type="ARBA" id="ARBA00022723"/>
    </source>
</evidence>
<dbReference type="GO" id="GO:0006351">
    <property type="term" value="P:DNA-templated transcription"/>
    <property type="evidence" value="ECO:0007669"/>
    <property type="project" value="InterPro"/>
</dbReference>
<keyword evidence="3" id="KW-0862">Zinc</keyword>
<evidence type="ECO:0000256" key="1">
    <source>
        <dbReference type="ARBA" id="ARBA00004123"/>
    </source>
</evidence>
<dbReference type="GO" id="GO:0008270">
    <property type="term" value="F:zinc ion binding"/>
    <property type="evidence" value="ECO:0007669"/>
    <property type="project" value="InterPro"/>
</dbReference>
<evidence type="ECO:0000256" key="4">
    <source>
        <dbReference type="ARBA" id="ARBA00023015"/>
    </source>
</evidence>
<dbReference type="Gene3D" id="4.10.240.10">
    <property type="entry name" value="Zn(2)-C6 fungal-type DNA-binding domain"/>
    <property type="match status" value="1"/>
</dbReference>
<dbReference type="SUPFAM" id="SSF57701">
    <property type="entry name" value="Zn2/Cys6 DNA-binding domain"/>
    <property type="match status" value="1"/>
</dbReference>
<keyword evidence="2" id="KW-0479">Metal-binding</keyword>
<dbReference type="InterPro" id="IPR001138">
    <property type="entry name" value="Zn2Cys6_DnaBD"/>
</dbReference>
<dbReference type="GO" id="GO:0043565">
    <property type="term" value="F:sequence-specific DNA binding"/>
    <property type="evidence" value="ECO:0007669"/>
    <property type="project" value="TreeGrafter"/>
</dbReference>